<protein>
    <submittedName>
        <fullName evidence="1">Uncharacterized protein</fullName>
    </submittedName>
</protein>
<dbReference type="RefSeq" id="WP_201158491.1">
    <property type="nucleotide sequence ID" value="NZ_NHSD01000322.1"/>
</dbReference>
<gene>
    <name evidence="1" type="ORF">CCR87_15550</name>
</gene>
<keyword evidence="2" id="KW-1185">Reference proteome</keyword>
<dbReference type="EMBL" id="NHSD01000322">
    <property type="protein sequence ID" value="MBK5928731.1"/>
    <property type="molecule type" value="Genomic_DNA"/>
</dbReference>
<dbReference type="Proteomes" id="UP000706333">
    <property type="component" value="Unassembled WGS sequence"/>
</dbReference>
<organism evidence="1 2">
    <name type="scientific">Rhodobaculum claviforme</name>
    <dbReference type="NCBI Taxonomy" id="1549854"/>
    <lineage>
        <taxon>Bacteria</taxon>
        <taxon>Pseudomonadati</taxon>
        <taxon>Pseudomonadota</taxon>
        <taxon>Alphaproteobacteria</taxon>
        <taxon>Rhodobacterales</taxon>
        <taxon>Paracoccaceae</taxon>
        <taxon>Rhodobaculum</taxon>
    </lineage>
</organism>
<accession>A0A934TNA7</accession>
<reference evidence="1" key="2">
    <citation type="journal article" date="2020" name="Microorganisms">
        <title>Osmotic Adaptation and Compatible Solute Biosynthesis of Phototrophic Bacteria as Revealed from Genome Analyses.</title>
        <authorList>
            <person name="Imhoff J.F."/>
            <person name="Rahn T."/>
            <person name="Kunzel S."/>
            <person name="Keller A."/>
            <person name="Neulinger S.C."/>
        </authorList>
    </citation>
    <scope>NUCLEOTIDE SEQUENCE</scope>
    <source>
        <strain evidence="1">LMG 28126</strain>
    </source>
</reference>
<sequence>MKVNIEIDCTPEEFKELMIPSDRQAEFAAKAYQAMVEAMGQAMAQQFQQFQKGFTPERK</sequence>
<comment type="caution">
    <text evidence="1">The sequence shown here is derived from an EMBL/GenBank/DDBJ whole genome shotgun (WGS) entry which is preliminary data.</text>
</comment>
<dbReference type="AlphaFoldDB" id="A0A934TNA7"/>
<evidence type="ECO:0000313" key="1">
    <source>
        <dbReference type="EMBL" id="MBK5928731.1"/>
    </source>
</evidence>
<proteinExistence type="predicted"/>
<name>A0A934TNA7_9RHOB</name>
<evidence type="ECO:0000313" key="2">
    <source>
        <dbReference type="Proteomes" id="UP000706333"/>
    </source>
</evidence>
<reference evidence="1" key="1">
    <citation type="submission" date="2017-05" db="EMBL/GenBank/DDBJ databases">
        <authorList>
            <person name="Imhoff J.F."/>
            <person name="Rahn T."/>
            <person name="Kuenzel S."/>
            <person name="Neulinger S.C."/>
        </authorList>
    </citation>
    <scope>NUCLEOTIDE SEQUENCE</scope>
    <source>
        <strain evidence="1">LMG 28126</strain>
    </source>
</reference>